<evidence type="ECO:0000259" key="4">
    <source>
        <dbReference type="Pfam" id="PF00557"/>
    </source>
</evidence>
<keyword evidence="2" id="KW-0479">Metal-binding</keyword>
<name>A0A1U7M7L6_TISCR</name>
<gene>
    <name evidence="7" type="ORF">TICRE_07150</name>
</gene>
<keyword evidence="7" id="KW-0031">Aminopeptidase</keyword>
<evidence type="ECO:0000313" key="8">
    <source>
        <dbReference type="Proteomes" id="UP000186112"/>
    </source>
</evidence>
<dbReference type="GO" id="GO:0070006">
    <property type="term" value="F:metalloaminopeptidase activity"/>
    <property type="evidence" value="ECO:0007669"/>
    <property type="project" value="InterPro"/>
</dbReference>
<evidence type="ECO:0000256" key="3">
    <source>
        <dbReference type="ARBA" id="ARBA00022801"/>
    </source>
</evidence>
<dbReference type="EC" id="3.4.11.-" evidence="7"/>
<dbReference type="InterPro" id="IPR029149">
    <property type="entry name" value="Creatin/AminoP/Spt16_N"/>
</dbReference>
<dbReference type="CDD" id="cd01085">
    <property type="entry name" value="APP"/>
    <property type="match status" value="1"/>
</dbReference>
<proteinExistence type="inferred from homology"/>
<keyword evidence="8" id="KW-1185">Reference proteome</keyword>
<keyword evidence="3 7" id="KW-0378">Hydrolase</keyword>
<dbReference type="GO" id="GO:0005737">
    <property type="term" value="C:cytoplasm"/>
    <property type="evidence" value="ECO:0007669"/>
    <property type="project" value="UniProtKB-ARBA"/>
</dbReference>
<dbReference type="EMBL" id="LTDM01000010">
    <property type="protein sequence ID" value="OLS03287.1"/>
    <property type="molecule type" value="Genomic_DNA"/>
</dbReference>
<dbReference type="GO" id="GO:0046872">
    <property type="term" value="F:metal ion binding"/>
    <property type="evidence" value="ECO:0007669"/>
    <property type="project" value="UniProtKB-KW"/>
</dbReference>
<dbReference type="Gene3D" id="3.40.350.10">
    <property type="entry name" value="Creatinase/prolidase N-terminal domain"/>
    <property type="match status" value="2"/>
</dbReference>
<evidence type="ECO:0000259" key="5">
    <source>
        <dbReference type="Pfam" id="PF01321"/>
    </source>
</evidence>
<dbReference type="InterPro" id="IPR033740">
    <property type="entry name" value="Pept_M24B"/>
</dbReference>
<dbReference type="InterPro" id="IPR032416">
    <property type="entry name" value="Peptidase_M24_C"/>
</dbReference>
<organism evidence="7 8">
    <name type="scientific">Tissierella creatinophila DSM 6911</name>
    <dbReference type="NCBI Taxonomy" id="1123403"/>
    <lineage>
        <taxon>Bacteria</taxon>
        <taxon>Bacillati</taxon>
        <taxon>Bacillota</taxon>
        <taxon>Tissierellia</taxon>
        <taxon>Tissierellales</taxon>
        <taxon>Tissierellaceae</taxon>
        <taxon>Tissierella</taxon>
    </lineage>
</organism>
<evidence type="ECO:0000313" key="7">
    <source>
        <dbReference type="EMBL" id="OLS03287.1"/>
    </source>
</evidence>
<dbReference type="PANTHER" id="PTHR43763:SF6">
    <property type="entry name" value="XAA-PRO AMINOPEPTIDASE 1"/>
    <property type="match status" value="1"/>
</dbReference>
<dbReference type="Pfam" id="PF00557">
    <property type="entry name" value="Peptidase_M24"/>
    <property type="match status" value="1"/>
</dbReference>
<protein>
    <submittedName>
        <fullName evidence="7">Aminopeptidase</fullName>
        <ecNumber evidence="7">3.4.11.-</ecNumber>
    </submittedName>
</protein>
<dbReference type="Pfam" id="PF01321">
    <property type="entry name" value="Creatinase_N"/>
    <property type="match status" value="1"/>
</dbReference>
<feature type="domain" description="Peptidase M24" evidence="4">
    <location>
        <begin position="298"/>
        <end position="509"/>
    </location>
</feature>
<dbReference type="Gene3D" id="3.90.230.10">
    <property type="entry name" value="Creatinase/methionine aminopeptidase superfamily"/>
    <property type="match status" value="1"/>
</dbReference>
<dbReference type="SUPFAM" id="SSF55920">
    <property type="entry name" value="Creatinase/aminopeptidase"/>
    <property type="match status" value="1"/>
</dbReference>
<evidence type="ECO:0000256" key="2">
    <source>
        <dbReference type="ARBA" id="ARBA00022723"/>
    </source>
</evidence>
<keyword evidence="7" id="KW-0645">Protease</keyword>
<reference evidence="7 8" key="1">
    <citation type="submission" date="2016-02" db="EMBL/GenBank/DDBJ databases">
        <title>Genome sequence of Tissierella creatinophila DSM 6911.</title>
        <authorList>
            <person name="Poehlein A."/>
            <person name="Daniel R."/>
        </authorList>
    </citation>
    <scope>NUCLEOTIDE SEQUENCE [LARGE SCALE GENOMIC DNA]</scope>
    <source>
        <strain evidence="7 8">DSM 6911</strain>
    </source>
</reference>
<dbReference type="PANTHER" id="PTHR43763">
    <property type="entry name" value="XAA-PRO AMINOPEPTIDASE 1"/>
    <property type="match status" value="1"/>
</dbReference>
<dbReference type="InterPro" id="IPR050422">
    <property type="entry name" value="X-Pro_aminopeptidase_P"/>
</dbReference>
<dbReference type="InterPro" id="IPR000587">
    <property type="entry name" value="Creatinase_N"/>
</dbReference>
<feature type="domain" description="Creatinase N-terminal" evidence="5">
    <location>
        <begin position="1"/>
        <end position="124"/>
    </location>
</feature>
<dbReference type="Proteomes" id="UP000186112">
    <property type="component" value="Unassembled WGS sequence"/>
</dbReference>
<comment type="caution">
    <text evidence="7">The sequence shown here is derived from an EMBL/GenBank/DDBJ whole genome shotgun (WGS) entry which is preliminary data.</text>
</comment>
<evidence type="ECO:0000259" key="6">
    <source>
        <dbReference type="Pfam" id="PF16188"/>
    </source>
</evidence>
<comment type="similarity">
    <text evidence="1">Belongs to the peptidase M24B family.</text>
</comment>
<feature type="domain" description="Peptidase M24 C-terminal" evidence="6">
    <location>
        <begin position="518"/>
        <end position="578"/>
    </location>
</feature>
<sequence>MKEKEIDAYIVPTKDPHGSEYVAEYYKGRSFISGFTGSAGNVVITSDRALLWTDGRYFIQAENELKGSEYNLMKMGEKDVPSFTRWLKDNLKDRAKLGFDGKLFSQAEVEILKKLLKEKDIELIDEFDLVGEVWKNRPELPSGKAYSLDKKYAGFTPKEKIEQVRNSMKEKDADIFLISSLDDIAWVFNLRGSDIAYNPVVISYAAITKDRALLFVDKEKIEEKVESFLNENKIEIKEYEEISNFIESLKDENVLLDKNRINRWLYKSLNETVKVIDDIDITTKLKANKNEIELENQRNAYVKDGVALVKFLHWIDSTIGKEEIDEISAAEKLEDFRREQDLFVEPSFNTISAYAANAAMAHYSATRDSFSVLEAKGLYLVDSGGQYLDGTTDITRTVSLGEITDEEKKDFTLTLKGHINLTDMKFLEGTNGYQLDAICRYPLWKEGFDYKHGTGHGVGFFLNVHEGPHRIANVPNDVVLEEGMVVSIEPGVYRASKHGIRIENIVAVKKDIKTEFGQFMSFETLSFVPIDLNCIDEKLLTESEKGWLNSYHSEVYEKLSPYLDGKVLEWLKEKTREI</sequence>
<dbReference type="Pfam" id="PF16188">
    <property type="entry name" value="Peptidase_M24_C"/>
    <property type="match status" value="1"/>
</dbReference>
<dbReference type="SUPFAM" id="SSF53092">
    <property type="entry name" value="Creatinase/prolidase N-terminal domain"/>
    <property type="match status" value="2"/>
</dbReference>
<evidence type="ECO:0000256" key="1">
    <source>
        <dbReference type="ARBA" id="ARBA00008766"/>
    </source>
</evidence>
<dbReference type="FunFam" id="3.40.350.10:FF:000003">
    <property type="entry name" value="Xaa-pro aminopeptidase P"/>
    <property type="match status" value="1"/>
</dbReference>
<dbReference type="OrthoDB" id="9806388at2"/>
<dbReference type="AlphaFoldDB" id="A0A1U7M7L6"/>
<dbReference type="Pfam" id="PF16189">
    <property type="entry name" value="Creatinase_N_2"/>
    <property type="match status" value="1"/>
</dbReference>
<dbReference type="InterPro" id="IPR000994">
    <property type="entry name" value="Pept_M24"/>
</dbReference>
<accession>A0A1U7M7L6</accession>
<dbReference type="FunFam" id="3.90.230.10:FF:000009">
    <property type="entry name" value="xaa-Pro aminopeptidase 2"/>
    <property type="match status" value="1"/>
</dbReference>
<dbReference type="InterPro" id="IPR036005">
    <property type="entry name" value="Creatinase/aminopeptidase-like"/>
</dbReference>